<accession>A0A3N4K7T2</accession>
<dbReference type="InParanoid" id="A0A3N4K7T2"/>
<dbReference type="EMBL" id="ML119274">
    <property type="protein sequence ID" value="RPB06586.1"/>
    <property type="molecule type" value="Genomic_DNA"/>
</dbReference>
<dbReference type="AlphaFoldDB" id="A0A3N4K7T2"/>
<gene>
    <name evidence="1" type="ORF">P167DRAFT_569082</name>
</gene>
<name>A0A3N4K7T2_9PEZI</name>
<dbReference type="Proteomes" id="UP000277580">
    <property type="component" value="Unassembled WGS sequence"/>
</dbReference>
<keyword evidence="2" id="KW-1185">Reference proteome</keyword>
<organism evidence="1 2">
    <name type="scientific">Morchella conica CCBAS932</name>
    <dbReference type="NCBI Taxonomy" id="1392247"/>
    <lineage>
        <taxon>Eukaryota</taxon>
        <taxon>Fungi</taxon>
        <taxon>Dikarya</taxon>
        <taxon>Ascomycota</taxon>
        <taxon>Pezizomycotina</taxon>
        <taxon>Pezizomycetes</taxon>
        <taxon>Pezizales</taxon>
        <taxon>Morchellaceae</taxon>
        <taxon>Morchella</taxon>
    </lineage>
</organism>
<sequence length="230" mass="25624">MHQKAPRQLREVRTLVPRSLAGYDTAPTPPVPSYHITNPTTISLLPVLDGTSSHPACLPAAVLPPSKLLSLSPGILLDIASLLPVRKILNLYVRNRYLRFLLHHQLIKAVPQYRDQVLMLSRRLLPGTPIGGENVTLIITLHHPALLYDLFASRPNYPSTCPPAISCRCCTTPRHRTLWDVRVYCCARGQRWTFWTRPGTRRWITRCAAGLRDSENADCGGGAEGAEGLR</sequence>
<proteinExistence type="predicted"/>
<evidence type="ECO:0000313" key="2">
    <source>
        <dbReference type="Proteomes" id="UP000277580"/>
    </source>
</evidence>
<evidence type="ECO:0000313" key="1">
    <source>
        <dbReference type="EMBL" id="RPB06586.1"/>
    </source>
</evidence>
<protein>
    <submittedName>
        <fullName evidence="1">Uncharacterized protein</fullName>
    </submittedName>
</protein>
<reference evidence="1 2" key="1">
    <citation type="journal article" date="2018" name="Nat. Ecol. Evol.">
        <title>Pezizomycetes genomes reveal the molecular basis of ectomycorrhizal truffle lifestyle.</title>
        <authorList>
            <person name="Murat C."/>
            <person name="Payen T."/>
            <person name="Noel B."/>
            <person name="Kuo A."/>
            <person name="Morin E."/>
            <person name="Chen J."/>
            <person name="Kohler A."/>
            <person name="Krizsan K."/>
            <person name="Balestrini R."/>
            <person name="Da Silva C."/>
            <person name="Montanini B."/>
            <person name="Hainaut M."/>
            <person name="Levati E."/>
            <person name="Barry K.W."/>
            <person name="Belfiori B."/>
            <person name="Cichocki N."/>
            <person name="Clum A."/>
            <person name="Dockter R.B."/>
            <person name="Fauchery L."/>
            <person name="Guy J."/>
            <person name="Iotti M."/>
            <person name="Le Tacon F."/>
            <person name="Lindquist E.A."/>
            <person name="Lipzen A."/>
            <person name="Malagnac F."/>
            <person name="Mello A."/>
            <person name="Molinier V."/>
            <person name="Miyauchi S."/>
            <person name="Poulain J."/>
            <person name="Riccioni C."/>
            <person name="Rubini A."/>
            <person name="Sitrit Y."/>
            <person name="Splivallo R."/>
            <person name="Traeger S."/>
            <person name="Wang M."/>
            <person name="Zifcakova L."/>
            <person name="Wipf D."/>
            <person name="Zambonelli A."/>
            <person name="Paolocci F."/>
            <person name="Nowrousian M."/>
            <person name="Ottonello S."/>
            <person name="Baldrian P."/>
            <person name="Spatafora J.W."/>
            <person name="Henrissat B."/>
            <person name="Nagy L.G."/>
            <person name="Aury J.M."/>
            <person name="Wincker P."/>
            <person name="Grigoriev I.V."/>
            <person name="Bonfante P."/>
            <person name="Martin F.M."/>
        </authorList>
    </citation>
    <scope>NUCLEOTIDE SEQUENCE [LARGE SCALE GENOMIC DNA]</scope>
    <source>
        <strain evidence="1 2">CCBAS932</strain>
    </source>
</reference>